<dbReference type="AlphaFoldDB" id="A0A1Y6GBB5"/>
<dbReference type="RefSeq" id="WP_086471399.1">
    <property type="nucleotide sequence ID" value="NZ_FXWK01000002.1"/>
</dbReference>
<sequence length="116" mass="12570">MPLFLAVYMMKGDNVVRFRAMPKAEQDAVDNAGLPQWADWEKRNAASIVNKGGMVGKTTRVSIGGIAPASNDICGYVIVEADSAEDAAALFRDHPHFNTFPGDSVDIMPFVTEPDL</sequence>
<dbReference type="OrthoDB" id="5294869at2"/>
<evidence type="ECO:0008006" key="3">
    <source>
        <dbReference type="Google" id="ProtNLM"/>
    </source>
</evidence>
<dbReference type="Proteomes" id="UP000194474">
    <property type="component" value="Unassembled WGS sequence"/>
</dbReference>
<protein>
    <recommendedName>
        <fullName evidence="3">YCII-related domain-containing protein</fullName>
    </recommendedName>
</protein>
<keyword evidence="2" id="KW-1185">Reference proteome</keyword>
<reference evidence="2" key="1">
    <citation type="submission" date="2017-04" db="EMBL/GenBank/DDBJ databases">
        <authorList>
            <person name="Varghese N."/>
            <person name="Submissions S."/>
        </authorList>
    </citation>
    <scope>NUCLEOTIDE SEQUENCE [LARGE SCALE GENOMIC DNA]</scope>
</reference>
<evidence type="ECO:0000313" key="2">
    <source>
        <dbReference type="Proteomes" id="UP000194474"/>
    </source>
</evidence>
<proteinExistence type="predicted"/>
<accession>A0A1Y6GBB5</accession>
<evidence type="ECO:0000313" key="1">
    <source>
        <dbReference type="EMBL" id="SMQ85757.1"/>
    </source>
</evidence>
<gene>
    <name evidence="1" type="ORF">SAMN06295905_3047</name>
</gene>
<name>A0A1Y6GBB5_9HYPH</name>
<dbReference type="EMBL" id="FXWK01000002">
    <property type="protein sequence ID" value="SMQ85757.1"/>
    <property type="molecule type" value="Genomic_DNA"/>
</dbReference>
<organism evidence="1 2">
    <name type="scientific">Devosia lucknowensis</name>
    <dbReference type="NCBI Taxonomy" id="1096929"/>
    <lineage>
        <taxon>Bacteria</taxon>
        <taxon>Pseudomonadati</taxon>
        <taxon>Pseudomonadota</taxon>
        <taxon>Alphaproteobacteria</taxon>
        <taxon>Hyphomicrobiales</taxon>
        <taxon>Devosiaceae</taxon>
        <taxon>Devosia</taxon>
    </lineage>
</organism>